<dbReference type="InterPro" id="IPR009072">
    <property type="entry name" value="Histone-fold"/>
</dbReference>
<dbReference type="InterPro" id="IPR037794">
    <property type="entry name" value="TAF12"/>
</dbReference>
<evidence type="ECO:0000256" key="4">
    <source>
        <dbReference type="ARBA" id="ARBA00023163"/>
    </source>
</evidence>
<evidence type="ECO:0000256" key="1">
    <source>
        <dbReference type="ARBA" id="ARBA00004123"/>
    </source>
</evidence>
<evidence type="ECO:0000256" key="6">
    <source>
        <dbReference type="ARBA" id="ARBA00075089"/>
    </source>
</evidence>
<name>A0A1E3PUP5_LIPST</name>
<gene>
    <name evidence="9" type="ORF">LIPSTDRAFT_76380</name>
</gene>
<keyword evidence="5" id="KW-0539">Nucleus</keyword>
<protein>
    <recommendedName>
        <fullName evidence="6">TBP-associated factor 12</fullName>
    </recommendedName>
    <alternativeName>
        <fullName evidence="7">Transcription initiation factor TFIID subunit 12</fullName>
    </alternativeName>
</protein>
<dbReference type="Gene3D" id="1.10.20.10">
    <property type="entry name" value="Histone, subunit A"/>
    <property type="match status" value="1"/>
</dbReference>
<dbReference type="Proteomes" id="UP000094385">
    <property type="component" value="Unassembled WGS sequence"/>
</dbReference>
<dbReference type="STRING" id="675824.A0A1E3PUP5"/>
<dbReference type="PANTHER" id="PTHR12264:SF21">
    <property type="entry name" value="TRANSCRIPTION INITIATION FACTOR TFIID SUBUNIT 12"/>
    <property type="match status" value="1"/>
</dbReference>
<dbReference type="GO" id="GO:0017025">
    <property type="term" value="F:TBP-class protein binding"/>
    <property type="evidence" value="ECO:0007669"/>
    <property type="project" value="TreeGrafter"/>
</dbReference>
<keyword evidence="10" id="KW-1185">Reference proteome</keyword>
<keyword evidence="3" id="KW-0805">Transcription regulation</keyword>
<accession>A0A1E3PUP5</accession>
<evidence type="ECO:0000256" key="7">
    <source>
        <dbReference type="ARBA" id="ARBA00093657"/>
    </source>
</evidence>
<evidence type="ECO:0000256" key="3">
    <source>
        <dbReference type="ARBA" id="ARBA00023015"/>
    </source>
</evidence>
<organism evidence="9 10">
    <name type="scientific">Lipomyces starkeyi NRRL Y-11557</name>
    <dbReference type="NCBI Taxonomy" id="675824"/>
    <lineage>
        <taxon>Eukaryota</taxon>
        <taxon>Fungi</taxon>
        <taxon>Dikarya</taxon>
        <taxon>Ascomycota</taxon>
        <taxon>Saccharomycotina</taxon>
        <taxon>Lipomycetes</taxon>
        <taxon>Lipomycetales</taxon>
        <taxon>Lipomycetaceae</taxon>
        <taxon>Lipomyces</taxon>
    </lineage>
</organism>
<evidence type="ECO:0000259" key="8">
    <source>
        <dbReference type="Pfam" id="PF03847"/>
    </source>
</evidence>
<comment type="subcellular location">
    <subcellularLocation>
        <location evidence="1">Nucleus</location>
    </subcellularLocation>
</comment>
<dbReference type="GO" id="GO:0005669">
    <property type="term" value="C:transcription factor TFIID complex"/>
    <property type="evidence" value="ECO:0007669"/>
    <property type="project" value="InterPro"/>
</dbReference>
<dbReference type="SUPFAM" id="SSF47113">
    <property type="entry name" value="Histone-fold"/>
    <property type="match status" value="1"/>
</dbReference>
<sequence>MSQSSSMVLSAAAGQQSLQRIHQRLIPAQQALQATRTGQTPAGSTARQCFTQQPNSQDIFNSSASILNQMPIPSMLAIKQHTPAAVKLSPPCLTGGHAASARVISSPAIVKSRPFELNGSTARVLPKRKVSKLFKDVIGNDVPLLGGDDDDDEWDTNIDGDVEELLLDLADEFVISVASFSCHLAKHRKSNTLDVKDVQLHLERNWNIRIPSYNVDEIRSVRKWNPTQSYLKKLSDVKTNRAISWK</sequence>
<dbReference type="EMBL" id="KV454305">
    <property type="protein sequence ID" value="ODQ69146.1"/>
    <property type="molecule type" value="Genomic_DNA"/>
</dbReference>
<dbReference type="GO" id="GO:0000124">
    <property type="term" value="C:SAGA complex"/>
    <property type="evidence" value="ECO:0007669"/>
    <property type="project" value="InterPro"/>
</dbReference>
<reference evidence="9 10" key="1">
    <citation type="journal article" date="2016" name="Proc. Natl. Acad. Sci. U.S.A.">
        <title>Comparative genomics of biotechnologically important yeasts.</title>
        <authorList>
            <person name="Riley R."/>
            <person name="Haridas S."/>
            <person name="Wolfe K.H."/>
            <person name="Lopes M.R."/>
            <person name="Hittinger C.T."/>
            <person name="Goeker M."/>
            <person name="Salamov A.A."/>
            <person name="Wisecaver J.H."/>
            <person name="Long T.M."/>
            <person name="Calvey C.H."/>
            <person name="Aerts A.L."/>
            <person name="Barry K.W."/>
            <person name="Choi C."/>
            <person name="Clum A."/>
            <person name="Coughlan A.Y."/>
            <person name="Deshpande S."/>
            <person name="Douglass A.P."/>
            <person name="Hanson S.J."/>
            <person name="Klenk H.-P."/>
            <person name="LaButti K.M."/>
            <person name="Lapidus A."/>
            <person name="Lindquist E.A."/>
            <person name="Lipzen A.M."/>
            <person name="Meier-Kolthoff J.P."/>
            <person name="Ohm R.A."/>
            <person name="Otillar R.P."/>
            <person name="Pangilinan J.L."/>
            <person name="Peng Y."/>
            <person name="Rokas A."/>
            <person name="Rosa C.A."/>
            <person name="Scheuner C."/>
            <person name="Sibirny A.A."/>
            <person name="Slot J.C."/>
            <person name="Stielow J.B."/>
            <person name="Sun H."/>
            <person name="Kurtzman C.P."/>
            <person name="Blackwell M."/>
            <person name="Grigoriev I.V."/>
            <person name="Jeffries T.W."/>
        </authorList>
    </citation>
    <scope>NUCLEOTIDE SEQUENCE [LARGE SCALE GENOMIC DNA]</scope>
    <source>
        <strain evidence="9 10">NRRL Y-11557</strain>
    </source>
</reference>
<dbReference type="GO" id="GO:0003677">
    <property type="term" value="F:DNA binding"/>
    <property type="evidence" value="ECO:0007669"/>
    <property type="project" value="TreeGrafter"/>
</dbReference>
<dbReference type="FunFam" id="1.10.20.10:FF:000011">
    <property type="entry name" value="Transcription initiation factor TFIID subunit 12"/>
    <property type="match status" value="1"/>
</dbReference>
<proteinExistence type="inferred from homology"/>
<dbReference type="AlphaFoldDB" id="A0A1E3PUP5"/>
<evidence type="ECO:0000313" key="9">
    <source>
        <dbReference type="EMBL" id="ODQ69146.1"/>
    </source>
</evidence>
<dbReference type="InterPro" id="IPR003228">
    <property type="entry name" value="TFIID_TAF12_dom"/>
</dbReference>
<dbReference type="GO" id="GO:0051123">
    <property type="term" value="P:RNA polymerase II preinitiation complex assembly"/>
    <property type="evidence" value="ECO:0007669"/>
    <property type="project" value="TreeGrafter"/>
</dbReference>
<evidence type="ECO:0000313" key="10">
    <source>
        <dbReference type="Proteomes" id="UP000094385"/>
    </source>
</evidence>
<dbReference type="OrthoDB" id="2193432at2759"/>
<feature type="domain" description="Transcription initiation factor TFIID subunit 12" evidence="8">
    <location>
        <begin position="155"/>
        <end position="208"/>
    </location>
</feature>
<keyword evidence="4" id="KW-0804">Transcription</keyword>
<dbReference type="CDD" id="cd07981">
    <property type="entry name" value="HFD_TAF12"/>
    <property type="match status" value="1"/>
</dbReference>
<dbReference type="PANTHER" id="PTHR12264">
    <property type="entry name" value="TRANSCRIPTION INITIATION FACTOR TFIID SUBUNIT 12"/>
    <property type="match status" value="1"/>
</dbReference>
<evidence type="ECO:0000256" key="5">
    <source>
        <dbReference type="ARBA" id="ARBA00023242"/>
    </source>
</evidence>
<dbReference type="GO" id="GO:0046982">
    <property type="term" value="F:protein heterodimerization activity"/>
    <property type="evidence" value="ECO:0007669"/>
    <property type="project" value="InterPro"/>
</dbReference>
<comment type="similarity">
    <text evidence="2">Belongs to the TAF12 family.</text>
</comment>
<dbReference type="Pfam" id="PF03847">
    <property type="entry name" value="TFIID_20kDa"/>
    <property type="match status" value="1"/>
</dbReference>
<evidence type="ECO:0000256" key="2">
    <source>
        <dbReference type="ARBA" id="ARBA00007530"/>
    </source>
</evidence>